<evidence type="ECO:0000259" key="1">
    <source>
        <dbReference type="SMART" id="SM00382"/>
    </source>
</evidence>
<dbReference type="CDD" id="cd00009">
    <property type="entry name" value="AAA"/>
    <property type="match status" value="1"/>
</dbReference>
<dbReference type="InterPro" id="IPR003593">
    <property type="entry name" value="AAA+_ATPase"/>
</dbReference>
<feature type="domain" description="AAA+ ATPase" evidence="1">
    <location>
        <begin position="45"/>
        <end position="186"/>
    </location>
</feature>
<comment type="caution">
    <text evidence="2">The sequence shown here is derived from an EMBL/GenBank/DDBJ whole genome shotgun (WGS) entry which is preliminary data.</text>
</comment>
<protein>
    <submittedName>
        <fullName evidence="2">MoxR family ATPase</fullName>
    </submittedName>
</protein>
<dbReference type="InterPro" id="IPR050764">
    <property type="entry name" value="CbbQ/NirQ/NorQ/GpvN"/>
</dbReference>
<dbReference type="Gene3D" id="3.40.50.300">
    <property type="entry name" value="P-loop containing nucleotide triphosphate hydrolases"/>
    <property type="match status" value="1"/>
</dbReference>
<name>A0ABT1QTU9_9GAMM</name>
<dbReference type="PANTHER" id="PTHR42759">
    <property type="entry name" value="MOXR FAMILY PROTEIN"/>
    <property type="match status" value="1"/>
</dbReference>
<proteinExistence type="predicted"/>
<gene>
    <name evidence="2" type="ORF">NM961_13485</name>
</gene>
<dbReference type="InterPro" id="IPR011703">
    <property type="entry name" value="ATPase_AAA-3"/>
</dbReference>
<dbReference type="PANTHER" id="PTHR42759:SF1">
    <property type="entry name" value="MAGNESIUM-CHELATASE SUBUNIT CHLD"/>
    <property type="match status" value="1"/>
</dbReference>
<evidence type="ECO:0000313" key="3">
    <source>
        <dbReference type="Proteomes" id="UP001165498"/>
    </source>
</evidence>
<dbReference type="InterPro" id="IPR041628">
    <property type="entry name" value="ChlI/MoxR_AAA_lid"/>
</dbReference>
<dbReference type="Gene3D" id="1.10.8.80">
    <property type="entry name" value="Magnesium chelatase subunit I, C-Terminal domain"/>
    <property type="match status" value="1"/>
</dbReference>
<dbReference type="SUPFAM" id="SSF52540">
    <property type="entry name" value="P-loop containing nucleoside triphosphate hydrolases"/>
    <property type="match status" value="1"/>
</dbReference>
<evidence type="ECO:0000313" key="2">
    <source>
        <dbReference type="EMBL" id="MCQ4165727.1"/>
    </source>
</evidence>
<keyword evidence="3" id="KW-1185">Reference proteome</keyword>
<dbReference type="EMBL" id="JANFQO010000011">
    <property type="protein sequence ID" value="MCQ4165727.1"/>
    <property type="molecule type" value="Genomic_DNA"/>
</dbReference>
<dbReference type="SMART" id="SM00382">
    <property type="entry name" value="AAA"/>
    <property type="match status" value="1"/>
</dbReference>
<dbReference type="PIRSF" id="PIRSF002849">
    <property type="entry name" value="AAA_ATPase_chaperone_MoxR_prd"/>
    <property type="match status" value="1"/>
</dbReference>
<reference evidence="2" key="1">
    <citation type="submission" date="2022-07" db="EMBL/GenBank/DDBJ databases">
        <title>Tahibacter sp., a new gammaproteobacterium isolated from the silt sample collected at pig farm.</title>
        <authorList>
            <person name="Chen H."/>
        </authorList>
    </citation>
    <scope>NUCLEOTIDE SEQUENCE</scope>
    <source>
        <strain evidence="2">P2K</strain>
    </source>
</reference>
<dbReference type="Proteomes" id="UP001165498">
    <property type="component" value="Unassembled WGS sequence"/>
</dbReference>
<organism evidence="2 3">
    <name type="scientific">Tahibacter harae</name>
    <dbReference type="NCBI Taxonomy" id="2963937"/>
    <lineage>
        <taxon>Bacteria</taxon>
        <taxon>Pseudomonadati</taxon>
        <taxon>Pseudomonadota</taxon>
        <taxon>Gammaproteobacteria</taxon>
        <taxon>Lysobacterales</taxon>
        <taxon>Rhodanobacteraceae</taxon>
        <taxon>Tahibacter</taxon>
    </lineage>
</organism>
<dbReference type="RefSeq" id="WP_255914916.1">
    <property type="nucleotide sequence ID" value="NZ_JANFQO010000011.1"/>
</dbReference>
<dbReference type="InterPro" id="IPR027417">
    <property type="entry name" value="P-loop_NTPase"/>
</dbReference>
<dbReference type="Pfam" id="PF17863">
    <property type="entry name" value="AAA_lid_2"/>
    <property type="match status" value="1"/>
</dbReference>
<sequence length="327" mass="35432">MNAQAPVAITGTALVERTDAIRQQIAQAFVGQAEVLDQLLIALLAGGHVLLEGVPGLGKTLLVRALATALECSFARVQFTPDLMPSDVSGHAFYDPKTESFKIRRGPVFTNLLLADEINRAPAKTQAALLEVMQEQQVTIESRSFSLSPPFLTVATQNPIEQEGTYPLPEAQLDRFLVKILMNYPELGDEVRMVTAVSHGRSASDFDLGRVRAVATPEDIVAMQQGTALVAIDPVVLDYAVRITRATREWPGLSMGAGPRGSLAIVRAARAQAVLDGRGFVTPDDVRGVAKPCLRHRVSLAPEMQIEGRRIDDVLEALLTKVEAPRR</sequence>
<dbReference type="Pfam" id="PF07726">
    <property type="entry name" value="AAA_3"/>
    <property type="match status" value="1"/>
</dbReference>
<accession>A0ABT1QTU9</accession>